<dbReference type="Proteomes" id="UP001302812">
    <property type="component" value="Unassembled WGS sequence"/>
</dbReference>
<feature type="compositionally biased region" description="Basic and acidic residues" evidence="1">
    <location>
        <begin position="1"/>
        <end position="19"/>
    </location>
</feature>
<comment type="caution">
    <text evidence="2">The sequence shown here is derived from an EMBL/GenBank/DDBJ whole genome shotgun (WGS) entry which is preliminary data.</text>
</comment>
<keyword evidence="3" id="KW-1185">Reference proteome</keyword>
<dbReference type="AlphaFoldDB" id="A0AAN6QIS2"/>
<dbReference type="GeneID" id="89932995"/>
<dbReference type="EMBL" id="MU853349">
    <property type="protein sequence ID" value="KAK4110763.1"/>
    <property type="molecule type" value="Genomic_DNA"/>
</dbReference>
<feature type="region of interest" description="Disordered" evidence="1">
    <location>
        <begin position="1"/>
        <end position="84"/>
    </location>
</feature>
<evidence type="ECO:0000313" key="2">
    <source>
        <dbReference type="EMBL" id="KAK4110763.1"/>
    </source>
</evidence>
<evidence type="ECO:0000313" key="3">
    <source>
        <dbReference type="Proteomes" id="UP001302812"/>
    </source>
</evidence>
<dbReference type="RefSeq" id="XP_064668333.1">
    <property type="nucleotide sequence ID" value="XM_064808872.1"/>
</dbReference>
<name>A0AAN6QIS2_9PEZI</name>
<reference evidence="2" key="1">
    <citation type="journal article" date="2023" name="Mol. Phylogenet. Evol.">
        <title>Genome-scale phylogeny and comparative genomics of the fungal order Sordariales.</title>
        <authorList>
            <person name="Hensen N."/>
            <person name="Bonometti L."/>
            <person name="Westerberg I."/>
            <person name="Brannstrom I.O."/>
            <person name="Guillou S."/>
            <person name="Cros-Aarteil S."/>
            <person name="Calhoun S."/>
            <person name="Haridas S."/>
            <person name="Kuo A."/>
            <person name="Mondo S."/>
            <person name="Pangilinan J."/>
            <person name="Riley R."/>
            <person name="LaButti K."/>
            <person name="Andreopoulos B."/>
            <person name="Lipzen A."/>
            <person name="Chen C."/>
            <person name="Yan M."/>
            <person name="Daum C."/>
            <person name="Ng V."/>
            <person name="Clum A."/>
            <person name="Steindorff A."/>
            <person name="Ohm R.A."/>
            <person name="Martin F."/>
            <person name="Silar P."/>
            <person name="Natvig D.O."/>
            <person name="Lalanne C."/>
            <person name="Gautier V."/>
            <person name="Ament-Velasquez S.L."/>
            <person name="Kruys A."/>
            <person name="Hutchinson M.I."/>
            <person name="Powell A.J."/>
            <person name="Barry K."/>
            <person name="Miller A.N."/>
            <person name="Grigoriev I.V."/>
            <person name="Debuchy R."/>
            <person name="Gladieux P."/>
            <person name="Hiltunen Thoren M."/>
            <person name="Johannesson H."/>
        </authorList>
    </citation>
    <scope>NUCLEOTIDE SEQUENCE</scope>
    <source>
        <strain evidence="2">CBS 508.74</strain>
    </source>
</reference>
<proteinExistence type="predicted"/>
<organism evidence="2 3">
    <name type="scientific">Canariomyces notabilis</name>
    <dbReference type="NCBI Taxonomy" id="2074819"/>
    <lineage>
        <taxon>Eukaryota</taxon>
        <taxon>Fungi</taxon>
        <taxon>Dikarya</taxon>
        <taxon>Ascomycota</taxon>
        <taxon>Pezizomycotina</taxon>
        <taxon>Sordariomycetes</taxon>
        <taxon>Sordariomycetidae</taxon>
        <taxon>Sordariales</taxon>
        <taxon>Chaetomiaceae</taxon>
        <taxon>Canariomyces</taxon>
    </lineage>
</organism>
<protein>
    <submittedName>
        <fullName evidence="2">Uncharacterized protein</fullName>
    </submittedName>
</protein>
<reference evidence="2" key="2">
    <citation type="submission" date="2023-05" db="EMBL/GenBank/DDBJ databases">
        <authorList>
            <consortium name="Lawrence Berkeley National Laboratory"/>
            <person name="Steindorff A."/>
            <person name="Hensen N."/>
            <person name="Bonometti L."/>
            <person name="Westerberg I."/>
            <person name="Brannstrom I.O."/>
            <person name="Guillou S."/>
            <person name="Cros-Aarteil S."/>
            <person name="Calhoun S."/>
            <person name="Haridas S."/>
            <person name="Kuo A."/>
            <person name="Mondo S."/>
            <person name="Pangilinan J."/>
            <person name="Riley R."/>
            <person name="Labutti K."/>
            <person name="Andreopoulos B."/>
            <person name="Lipzen A."/>
            <person name="Chen C."/>
            <person name="Yanf M."/>
            <person name="Daum C."/>
            <person name="Ng V."/>
            <person name="Clum A."/>
            <person name="Ohm R."/>
            <person name="Martin F."/>
            <person name="Silar P."/>
            <person name="Natvig D."/>
            <person name="Lalanne C."/>
            <person name="Gautier V."/>
            <person name="Ament-Velasquez S.L."/>
            <person name="Kruys A."/>
            <person name="Hutchinson M.I."/>
            <person name="Powell A.J."/>
            <person name="Barry K."/>
            <person name="Miller A.N."/>
            <person name="Grigoriev I.V."/>
            <person name="Debuchy R."/>
            <person name="Gladieux P."/>
            <person name="Thoren M.H."/>
            <person name="Johannesson H."/>
        </authorList>
    </citation>
    <scope>NUCLEOTIDE SEQUENCE</scope>
    <source>
        <strain evidence="2">CBS 508.74</strain>
    </source>
</reference>
<evidence type="ECO:0000256" key="1">
    <source>
        <dbReference type="SAM" id="MobiDB-lite"/>
    </source>
</evidence>
<accession>A0AAN6QIS2</accession>
<sequence>MMQKDSTRDTFKRRIEESSNRSAAKKNELALTGEGMIKNEVKKKKAEAKTPNSRNLRRDVGEKSPVGSNDGVPERLTYGESQIFSGRRKRGRNLEPLSNALGLISKFLHVRFYQPIRFRLPACQISTHNQQSWTSDLVALSSPEMRTGNPRADGKDRDQCVGLEATTGMMAEIHQTATTRAPPTAVPES</sequence>
<gene>
    <name evidence="2" type="ORF">N656DRAFT_202257</name>
</gene>